<dbReference type="PROSITE" id="PS50209">
    <property type="entry name" value="CARD"/>
    <property type="match status" value="1"/>
</dbReference>
<dbReference type="InterPro" id="IPR025307">
    <property type="entry name" value="FIIND_dom"/>
</dbReference>
<dbReference type="Pfam" id="PF00619">
    <property type="entry name" value="CARD"/>
    <property type="match status" value="1"/>
</dbReference>
<accession>A0A8D0F040</accession>
<dbReference type="Ensembl" id="ENSSOCT00000009577.1">
    <property type="protein sequence ID" value="ENSSOCP00000009336.1"/>
    <property type="gene ID" value="ENSSOCG00000007114.1"/>
</dbReference>
<protein>
    <recommendedName>
        <fullName evidence="10">CARD8 protein</fullName>
    </recommendedName>
</protein>
<keyword evidence="4" id="KW-0391">Immunity</keyword>
<dbReference type="GO" id="GO:0061702">
    <property type="term" value="C:canonical inflammasome complex"/>
    <property type="evidence" value="ECO:0007669"/>
    <property type="project" value="TreeGrafter"/>
</dbReference>
<evidence type="ECO:0000256" key="4">
    <source>
        <dbReference type="ARBA" id="ARBA00022859"/>
    </source>
</evidence>
<dbReference type="PANTHER" id="PTHR46985:SF4">
    <property type="entry name" value="CASPASE RECRUITMENT DOMAIN-CONTAINING PROTEIN 8"/>
    <property type="match status" value="1"/>
</dbReference>
<reference evidence="8" key="1">
    <citation type="submission" date="2025-08" db="UniProtKB">
        <authorList>
            <consortium name="Ensembl"/>
        </authorList>
    </citation>
    <scope>IDENTIFICATION</scope>
</reference>
<dbReference type="Pfam" id="PF23679">
    <property type="entry name" value="UPA-FIIND"/>
    <property type="match status" value="1"/>
</dbReference>
<dbReference type="Gene3D" id="1.10.533.10">
    <property type="entry name" value="Death Domain, Fas"/>
    <property type="match status" value="1"/>
</dbReference>
<keyword evidence="3" id="KW-0399">Innate immunity</keyword>
<keyword evidence="5" id="KW-0395">Inflammatory response</keyword>
<evidence type="ECO:0000259" key="7">
    <source>
        <dbReference type="PROSITE" id="PS51830"/>
    </source>
</evidence>
<dbReference type="GO" id="GO:0045087">
    <property type="term" value="P:innate immune response"/>
    <property type="evidence" value="ECO:0007669"/>
    <property type="project" value="UniProtKB-KW"/>
</dbReference>
<sequence length="413" mass="46813">LHPPEESGLLLHKLSTRCPSSQVCGKANSICSHPKFILAAKHFICLYTFQKPCPRWNEPVIPPTCSARLWRPGIFRCSITGLAFVVNSAVTITYSYATWNTHLSEADQEMWVPAGPLFRIQVQQGIVHAVETLLPLLSLAGDVDTSLCSIAHFKSGKMTLEKPNRVIAFSAGLSNPNFSLLGVVWRKLRSTLNSIPVHSLVLIFHQLRAADTTLHLYLIPDDKSLKEAIEQQEKNWNSKLIPKPPPFNRLFFGCTYRVTCTNSVEIMPEVSGIFLFFFSGEIENTRNTWLWDRVHSHGVCWLRVPRTTAWHSPACSTVTSAWCMVGAAFMKKHKTNLCSRMMQLSTILLHLRDANVINSDEEEEVKRQDTRQRKNQVLLELAEKKGVEAQEQLYQVLRMKDPYLISDLEKSTS</sequence>
<evidence type="ECO:0000313" key="8">
    <source>
        <dbReference type="Ensembl" id="ENSSOCP00000009336.1"/>
    </source>
</evidence>
<dbReference type="InterPro" id="IPR001315">
    <property type="entry name" value="CARD"/>
</dbReference>
<dbReference type="InterPro" id="IPR051249">
    <property type="entry name" value="NLRP_Inflammasome"/>
</dbReference>
<evidence type="ECO:0000256" key="1">
    <source>
        <dbReference type="ARBA" id="ARBA00004514"/>
    </source>
</evidence>
<keyword evidence="2" id="KW-0963">Cytoplasm</keyword>
<name>A0A8D0F040_STROC</name>
<dbReference type="AlphaFoldDB" id="A0A8D0F040"/>
<comment type="subcellular location">
    <subcellularLocation>
        <location evidence="1">Cytoplasm</location>
        <location evidence="1">Cytosol</location>
    </subcellularLocation>
</comment>
<dbReference type="Proteomes" id="UP000694551">
    <property type="component" value="Unplaced"/>
</dbReference>
<evidence type="ECO:0000313" key="9">
    <source>
        <dbReference type="Proteomes" id="UP000694551"/>
    </source>
</evidence>
<keyword evidence="9" id="KW-1185">Reference proteome</keyword>
<reference evidence="8" key="2">
    <citation type="submission" date="2025-09" db="UniProtKB">
        <authorList>
            <consortium name="Ensembl"/>
        </authorList>
    </citation>
    <scope>IDENTIFICATION</scope>
</reference>
<organism evidence="8 9">
    <name type="scientific">Strix occidentalis caurina</name>
    <name type="common">northern spotted owl</name>
    <dbReference type="NCBI Taxonomy" id="311401"/>
    <lineage>
        <taxon>Eukaryota</taxon>
        <taxon>Metazoa</taxon>
        <taxon>Chordata</taxon>
        <taxon>Craniata</taxon>
        <taxon>Vertebrata</taxon>
        <taxon>Euteleostomi</taxon>
        <taxon>Archelosauria</taxon>
        <taxon>Archosauria</taxon>
        <taxon>Dinosauria</taxon>
        <taxon>Saurischia</taxon>
        <taxon>Theropoda</taxon>
        <taxon>Coelurosauria</taxon>
        <taxon>Aves</taxon>
        <taxon>Neognathae</taxon>
        <taxon>Neoaves</taxon>
        <taxon>Telluraves</taxon>
        <taxon>Strigiformes</taxon>
        <taxon>Strigidae</taxon>
        <taxon>Strix</taxon>
    </lineage>
</organism>
<evidence type="ECO:0008006" key="10">
    <source>
        <dbReference type="Google" id="ProtNLM"/>
    </source>
</evidence>
<feature type="domain" description="FIIND" evidence="7">
    <location>
        <begin position="43"/>
        <end position="411"/>
    </location>
</feature>
<dbReference type="PROSITE" id="PS51830">
    <property type="entry name" value="FIIND"/>
    <property type="match status" value="1"/>
</dbReference>
<evidence type="ECO:0000256" key="5">
    <source>
        <dbReference type="ARBA" id="ARBA00023198"/>
    </source>
</evidence>
<feature type="domain" description="CARD" evidence="6">
    <location>
        <begin position="329"/>
        <end position="412"/>
    </location>
</feature>
<dbReference type="GO" id="GO:0042981">
    <property type="term" value="P:regulation of apoptotic process"/>
    <property type="evidence" value="ECO:0007669"/>
    <property type="project" value="InterPro"/>
</dbReference>
<dbReference type="SUPFAM" id="SSF47986">
    <property type="entry name" value="DEATH domain"/>
    <property type="match status" value="1"/>
</dbReference>
<evidence type="ECO:0000256" key="3">
    <source>
        <dbReference type="ARBA" id="ARBA00022588"/>
    </source>
</evidence>
<evidence type="ECO:0000256" key="2">
    <source>
        <dbReference type="ARBA" id="ARBA00022490"/>
    </source>
</evidence>
<dbReference type="GO" id="GO:0006954">
    <property type="term" value="P:inflammatory response"/>
    <property type="evidence" value="ECO:0007669"/>
    <property type="project" value="UniProtKB-KW"/>
</dbReference>
<dbReference type="InterPro" id="IPR011029">
    <property type="entry name" value="DEATH-like_dom_sf"/>
</dbReference>
<dbReference type="PANTHER" id="PTHR46985">
    <property type="entry name" value="NACHT, LRR AND PYD DOMAINS-CONTAINING PROTEIN 1"/>
    <property type="match status" value="1"/>
</dbReference>
<proteinExistence type="predicted"/>
<dbReference type="Pfam" id="PF13553">
    <property type="entry name" value="FIIND"/>
    <property type="match status" value="1"/>
</dbReference>
<evidence type="ECO:0000259" key="6">
    <source>
        <dbReference type="PROSITE" id="PS50209"/>
    </source>
</evidence>